<evidence type="ECO:0000256" key="3">
    <source>
        <dbReference type="ARBA" id="ARBA00023163"/>
    </source>
</evidence>
<dbReference type="Gene3D" id="1.10.10.60">
    <property type="entry name" value="Homeodomain-like"/>
    <property type="match status" value="2"/>
</dbReference>
<dbReference type="EMBL" id="NAPY01000001">
    <property type="protein sequence ID" value="MUL35007.1"/>
    <property type="molecule type" value="Genomic_DNA"/>
</dbReference>
<dbReference type="PANTHER" id="PTHR47893:SF1">
    <property type="entry name" value="REGULATORY PROTEIN PCHR"/>
    <property type="match status" value="1"/>
</dbReference>
<dbReference type="InterPro" id="IPR018060">
    <property type="entry name" value="HTH_AraC"/>
</dbReference>
<keyword evidence="3" id="KW-0804">Transcription</keyword>
<name>A0A6N8FS42_9CHRO</name>
<evidence type="ECO:0000256" key="1">
    <source>
        <dbReference type="ARBA" id="ARBA00023015"/>
    </source>
</evidence>
<keyword evidence="2" id="KW-0238">DNA-binding</keyword>
<dbReference type="InterPro" id="IPR053142">
    <property type="entry name" value="PchR_regulatory_protein"/>
</dbReference>
<dbReference type="Proteomes" id="UP000441797">
    <property type="component" value="Unassembled WGS sequence"/>
</dbReference>
<protein>
    <recommendedName>
        <fullName evidence="4">HTH araC/xylS-type domain-containing protein</fullName>
    </recommendedName>
</protein>
<evidence type="ECO:0000313" key="6">
    <source>
        <dbReference type="Proteomes" id="UP000441797"/>
    </source>
</evidence>
<dbReference type="PROSITE" id="PS00041">
    <property type="entry name" value="HTH_ARAC_FAMILY_1"/>
    <property type="match status" value="1"/>
</dbReference>
<dbReference type="RefSeq" id="WP_105218431.1">
    <property type="nucleotide sequence ID" value="NZ_CAWNSU010000115.1"/>
</dbReference>
<keyword evidence="6" id="KW-1185">Reference proteome</keyword>
<proteinExistence type="predicted"/>
<gene>
    <name evidence="5" type="ORF">BWI75_01160</name>
</gene>
<evidence type="ECO:0000256" key="2">
    <source>
        <dbReference type="ARBA" id="ARBA00023125"/>
    </source>
</evidence>
<dbReference type="PANTHER" id="PTHR47893">
    <property type="entry name" value="REGULATORY PROTEIN PCHR"/>
    <property type="match status" value="1"/>
</dbReference>
<comment type="caution">
    <text evidence="5">The sequence shown here is derived from an EMBL/GenBank/DDBJ whole genome shotgun (WGS) entry which is preliminary data.</text>
</comment>
<feature type="domain" description="HTH araC/xylS-type" evidence="4">
    <location>
        <begin position="234"/>
        <end position="332"/>
    </location>
</feature>
<dbReference type="InterPro" id="IPR018062">
    <property type="entry name" value="HTH_AraC-typ_CS"/>
</dbReference>
<dbReference type="SMART" id="SM00342">
    <property type="entry name" value="HTH_ARAC"/>
    <property type="match status" value="1"/>
</dbReference>
<keyword evidence="1" id="KW-0805">Transcription regulation</keyword>
<dbReference type="SUPFAM" id="SSF46689">
    <property type="entry name" value="Homeodomain-like"/>
    <property type="match status" value="2"/>
</dbReference>
<sequence length="335" mass="38122">MSLKLSDVDWSELWQEEDTKAIAQSDFSEQICKFSGQIGKGSDRYIPLRNGLHLMMCDYELQEDLTLDGQHCDITYPSSLCVSFVVAGTVRTIHHGLTDDIFEVPGKNYLEFVPGGRETEDWAAGDRIIKIRVGITTEALRTMSHDSVAALPKELRLLVERRELPPFYRLETTTPEMHMALQQIMNCPYQGWTRQFYLESKALELLILWLTQAAKLDRTPKLCSFSPSDIDCLYRAKDLLTCNLRQPPSLLELARQVGLNDRKLKQGFRQVFGTTVFGYLHDYRMQQAQQLLIAGQMNVKETARLVGYASQSSFNAAFKKAFGVNPKALQRGVKQ</sequence>
<evidence type="ECO:0000313" key="5">
    <source>
        <dbReference type="EMBL" id="MUL35007.1"/>
    </source>
</evidence>
<dbReference type="AlphaFoldDB" id="A0A6N8FS42"/>
<accession>A0A6N8FS42</accession>
<dbReference type="OrthoDB" id="7544370at2"/>
<dbReference type="InterPro" id="IPR009057">
    <property type="entry name" value="Homeodomain-like_sf"/>
</dbReference>
<dbReference type="GO" id="GO:0003700">
    <property type="term" value="F:DNA-binding transcription factor activity"/>
    <property type="evidence" value="ECO:0007669"/>
    <property type="project" value="InterPro"/>
</dbReference>
<evidence type="ECO:0000259" key="4">
    <source>
        <dbReference type="PROSITE" id="PS01124"/>
    </source>
</evidence>
<organism evidence="5 6">
    <name type="scientific">Gloeocapsopsis dulcis AAB1 = 1H9</name>
    <dbReference type="NCBI Taxonomy" id="1433147"/>
    <lineage>
        <taxon>Bacteria</taxon>
        <taxon>Bacillati</taxon>
        <taxon>Cyanobacteriota</taxon>
        <taxon>Cyanophyceae</taxon>
        <taxon>Oscillatoriophycideae</taxon>
        <taxon>Chroococcales</taxon>
        <taxon>Chroococcaceae</taxon>
        <taxon>Gloeocapsopsis</taxon>
        <taxon>Gloeocapsopsis dulcis</taxon>
    </lineage>
</organism>
<dbReference type="Pfam" id="PF12833">
    <property type="entry name" value="HTH_18"/>
    <property type="match status" value="1"/>
</dbReference>
<dbReference type="PROSITE" id="PS01124">
    <property type="entry name" value="HTH_ARAC_FAMILY_2"/>
    <property type="match status" value="1"/>
</dbReference>
<dbReference type="GO" id="GO:0043565">
    <property type="term" value="F:sequence-specific DNA binding"/>
    <property type="evidence" value="ECO:0007669"/>
    <property type="project" value="InterPro"/>
</dbReference>
<reference evidence="5 6" key="1">
    <citation type="journal article" date="2019" name="Front. Microbiol.">
        <title>Genomic Features for Desiccation Tolerance and Sugar Biosynthesis in the Extremophile Gloeocapsopsis sp. UTEX B3054.</title>
        <authorList>
            <person name="Urrejola C."/>
            <person name="Alcorta J."/>
            <person name="Salas L."/>
            <person name="Vasquez M."/>
            <person name="Polz M.F."/>
            <person name="Vicuna R."/>
            <person name="Diez B."/>
        </authorList>
    </citation>
    <scope>NUCLEOTIDE SEQUENCE [LARGE SCALE GENOMIC DNA]</scope>
    <source>
        <strain evidence="5 6">1H9</strain>
    </source>
</reference>